<dbReference type="EMBL" id="SKCS01000426">
    <property type="protein sequence ID" value="TNN07600.1"/>
    <property type="molecule type" value="Genomic_DNA"/>
</dbReference>
<reference evidence="1 2" key="1">
    <citation type="submission" date="2019-03" db="EMBL/GenBank/DDBJ databases">
        <title>An improved genome assembly of the fluke Schistosoma japonicum.</title>
        <authorList>
            <person name="Hu W."/>
            <person name="Luo F."/>
            <person name="Yin M."/>
            <person name="Mo X."/>
            <person name="Sun C."/>
            <person name="Wu Q."/>
            <person name="Zhu B."/>
            <person name="Xiang M."/>
            <person name="Wang J."/>
            <person name="Wang Y."/>
            <person name="Zhang T."/>
            <person name="Xu B."/>
            <person name="Zheng H."/>
            <person name="Feng Z."/>
        </authorList>
    </citation>
    <scope>NUCLEOTIDE SEQUENCE [LARGE SCALE GENOMIC DNA]</scope>
    <source>
        <strain evidence="1">HuSjv2</strain>
        <tissue evidence="1">Worms</tissue>
    </source>
</reference>
<evidence type="ECO:0000313" key="2">
    <source>
        <dbReference type="Proteomes" id="UP000311919"/>
    </source>
</evidence>
<keyword evidence="2" id="KW-1185">Reference proteome</keyword>
<gene>
    <name evidence="1" type="ORF">EWB00_007648</name>
</gene>
<comment type="caution">
    <text evidence="1">The sequence shown here is derived from an EMBL/GenBank/DDBJ whole genome shotgun (WGS) entry which is preliminary data.</text>
</comment>
<sequence>MCSHAFEEADALRYENFSELRTFALTDGFQQMSTISRHCMCNVNLLDSVEEALNLARVLADGICEKQNGGLVCGTVV</sequence>
<dbReference type="Proteomes" id="UP000311919">
    <property type="component" value="Unassembled WGS sequence"/>
</dbReference>
<organism evidence="1 2">
    <name type="scientific">Schistosoma japonicum</name>
    <name type="common">Blood fluke</name>
    <dbReference type="NCBI Taxonomy" id="6182"/>
    <lineage>
        <taxon>Eukaryota</taxon>
        <taxon>Metazoa</taxon>
        <taxon>Spiralia</taxon>
        <taxon>Lophotrochozoa</taxon>
        <taxon>Platyhelminthes</taxon>
        <taxon>Trematoda</taxon>
        <taxon>Digenea</taxon>
        <taxon>Strigeidida</taxon>
        <taxon>Schistosomatoidea</taxon>
        <taxon>Schistosomatidae</taxon>
        <taxon>Schistosoma</taxon>
    </lineage>
</organism>
<dbReference type="AlphaFoldDB" id="A0A4Z2CUD0"/>
<proteinExistence type="predicted"/>
<name>A0A4Z2CUD0_SCHJA</name>
<accession>A0A4Z2CUD0</accession>
<protein>
    <submittedName>
        <fullName evidence="1">Uncharacterized protein</fullName>
    </submittedName>
</protein>
<evidence type="ECO:0000313" key="1">
    <source>
        <dbReference type="EMBL" id="TNN07600.1"/>
    </source>
</evidence>